<evidence type="ECO:0000256" key="5">
    <source>
        <dbReference type="SAM" id="MobiDB-lite"/>
    </source>
</evidence>
<comment type="similarity">
    <text evidence="4">Belongs to the class I-like SAM-binding methyltransferase superfamily. RNA M5U methyltransferase family.</text>
</comment>
<dbReference type="Pfam" id="PF01938">
    <property type="entry name" value="TRAM"/>
    <property type="match status" value="1"/>
</dbReference>
<evidence type="ECO:0000259" key="6">
    <source>
        <dbReference type="PROSITE" id="PS50926"/>
    </source>
</evidence>
<name>A0ABY8QWP3_9MICO</name>
<feature type="binding site" evidence="4">
    <location>
        <position position="353"/>
    </location>
    <ligand>
        <name>S-adenosyl-L-methionine</name>
        <dbReference type="ChEBI" id="CHEBI:59789"/>
    </ligand>
</feature>
<dbReference type="EMBL" id="CP090958">
    <property type="protein sequence ID" value="WGW13353.1"/>
    <property type="molecule type" value="Genomic_DNA"/>
</dbReference>
<evidence type="ECO:0000313" key="8">
    <source>
        <dbReference type="Proteomes" id="UP001209083"/>
    </source>
</evidence>
<feature type="binding site" evidence="4">
    <location>
        <position position="300"/>
    </location>
    <ligand>
        <name>S-adenosyl-L-methionine</name>
        <dbReference type="ChEBI" id="CHEBI:59789"/>
    </ligand>
</feature>
<feature type="binding site" evidence="4">
    <location>
        <position position="401"/>
    </location>
    <ligand>
        <name>S-adenosyl-L-methionine</name>
        <dbReference type="ChEBI" id="CHEBI:59789"/>
    </ligand>
</feature>
<evidence type="ECO:0000256" key="4">
    <source>
        <dbReference type="PROSITE-ProRule" id="PRU01024"/>
    </source>
</evidence>
<protein>
    <submittedName>
        <fullName evidence="7">Class I SAM-dependent RNA methyltransferase</fullName>
    </submittedName>
</protein>
<dbReference type="Gene3D" id="2.40.50.1070">
    <property type="match status" value="1"/>
</dbReference>
<accession>A0ABY8QWP3</accession>
<dbReference type="InterPro" id="IPR010280">
    <property type="entry name" value="U5_MeTrfase_fam"/>
</dbReference>
<dbReference type="Gene3D" id="3.40.50.150">
    <property type="entry name" value="Vaccinia Virus protein VP39"/>
    <property type="match status" value="1"/>
</dbReference>
<dbReference type="Proteomes" id="UP001209083">
    <property type="component" value="Chromosome"/>
</dbReference>
<dbReference type="InterPro" id="IPR002792">
    <property type="entry name" value="TRAM_dom"/>
</dbReference>
<dbReference type="PROSITE" id="PS50926">
    <property type="entry name" value="TRAM"/>
    <property type="match status" value="1"/>
</dbReference>
<keyword evidence="2 4" id="KW-0808">Transferase</keyword>
<dbReference type="Pfam" id="PF01135">
    <property type="entry name" value="PCMT"/>
    <property type="match status" value="1"/>
</dbReference>
<evidence type="ECO:0000256" key="3">
    <source>
        <dbReference type="ARBA" id="ARBA00022691"/>
    </source>
</evidence>
<dbReference type="GO" id="GO:0032259">
    <property type="term" value="P:methylation"/>
    <property type="evidence" value="ECO:0007669"/>
    <property type="project" value="UniProtKB-KW"/>
</dbReference>
<evidence type="ECO:0000256" key="1">
    <source>
        <dbReference type="ARBA" id="ARBA00022603"/>
    </source>
</evidence>
<feature type="domain" description="TRAM" evidence="6">
    <location>
        <begin position="1"/>
        <end position="56"/>
    </location>
</feature>
<feature type="compositionally biased region" description="Basic residues" evidence="5">
    <location>
        <begin position="245"/>
        <end position="256"/>
    </location>
</feature>
<keyword evidence="8" id="KW-1185">Reference proteome</keyword>
<dbReference type="InterPro" id="IPR012340">
    <property type="entry name" value="NA-bd_OB-fold"/>
</dbReference>
<dbReference type="Pfam" id="PF05958">
    <property type="entry name" value="tRNA_U5-meth_tr"/>
    <property type="match status" value="1"/>
</dbReference>
<dbReference type="Gene3D" id="2.40.50.140">
    <property type="entry name" value="Nucleic acid-binding proteins"/>
    <property type="match status" value="1"/>
</dbReference>
<gene>
    <name evidence="7" type="ORF">LWF01_06190</name>
</gene>
<dbReference type="RefSeq" id="WP_349640172.1">
    <property type="nucleotide sequence ID" value="NZ_CP090958.1"/>
</dbReference>
<evidence type="ECO:0000256" key="2">
    <source>
        <dbReference type="ARBA" id="ARBA00022679"/>
    </source>
</evidence>
<dbReference type="GO" id="GO:0008168">
    <property type="term" value="F:methyltransferase activity"/>
    <property type="evidence" value="ECO:0007669"/>
    <property type="project" value="UniProtKB-KW"/>
</dbReference>
<organism evidence="7 8">
    <name type="scientific">Saxibacter everestensis</name>
    <dbReference type="NCBI Taxonomy" id="2909229"/>
    <lineage>
        <taxon>Bacteria</taxon>
        <taxon>Bacillati</taxon>
        <taxon>Actinomycetota</taxon>
        <taxon>Actinomycetes</taxon>
        <taxon>Micrococcales</taxon>
        <taxon>Brevibacteriaceae</taxon>
        <taxon>Saxibacter</taxon>
    </lineage>
</organism>
<reference evidence="7 8" key="1">
    <citation type="submission" date="2023-05" db="EMBL/GenBank/DDBJ databases">
        <title>Lithophilousrod everest ZFBP1038 complete genpme.</title>
        <authorList>
            <person name="Tian M."/>
        </authorList>
    </citation>
    <scope>NUCLEOTIDE SEQUENCE [LARGE SCALE GENOMIC DNA]</scope>
    <source>
        <strain evidence="7 8">ZFBP1038</strain>
    </source>
</reference>
<evidence type="ECO:0000313" key="7">
    <source>
        <dbReference type="EMBL" id="WGW13353.1"/>
    </source>
</evidence>
<feature type="binding site" evidence="4">
    <location>
        <position position="329"/>
    </location>
    <ligand>
        <name>S-adenosyl-L-methionine</name>
        <dbReference type="ChEBI" id="CHEBI:59789"/>
    </ligand>
</feature>
<dbReference type="InterPro" id="IPR029063">
    <property type="entry name" value="SAM-dependent_MTases_sf"/>
</dbReference>
<proteinExistence type="inferred from homology"/>
<keyword evidence="1 4" id="KW-0489">Methyltransferase</keyword>
<dbReference type="SUPFAM" id="SSF53335">
    <property type="entry name" value="S-adenosyl-L-methionine-dependent methyltransferases"/>
    <property type="match status" value="1"/>
</dbReference>
<keyword evidence="3 4" id="KW-0949">S-adenosyl-L-methionine</keyword>
<feature type="active site" description="Nucleophile" evidence="4">
    <location>
        <position position="428"/>
    </location>
</feature>
<dbReference type="SUPFAM" id="SSF50249">
    <property type="entry name" value="Nucleic acid-binding proteins"/>
    <property type="match status" value="1"/>
</dbReference>
<dbReference type="PROSITE" id="PS51687">
    <property type="entry name" value="SAM_MT_RNA_M5U"/>
    <property type="match status" value="1"/>
</dbReference>
<feature type="region of interest" description="Disordered" evidence="5">
    <location>
        <begin position="237"/>
        <end position="267"/>
    </location>
</feature>
<dbReference type="PANTHER" id="PTHR11061:SF30">
    <property type="entry name" value="TRNA (URACIL(54)-C(5))-METHYLTRANSFERASE"/>
    <property type="match status" value="1"/>
</dbReference>
<sequence length="473" mass="50560">MELTVTIEAVGQGGICIARHEGRVVFVPDVLPGETVRVVVPEPAENAKFWRAELREVLEPSHSRIATRWSEAGPGGVGGAELAHVELEASRRWKSSVIAEQLSRLAGLELAVEVEAAEGDVERDGLGWRTRVQFAVARDGRLGGLAPRSHRIVPLTRMPLATSRIEGLGILGHRFPGADRVEVIAPASGAQALVVVSYGQPPKDADGQAPKDAGFQARRKQSLTAFAELNPDVSLVAVDEPNRRSGTRRPRGRRQGSSRTQRPRRELISGQDFVEEAVAFTLAGDRVERQFRVTGGGFWQVHRAAPGILTQALLDAVAVQPGEKVADLYSGAGLFTAALAIAAGADGQVTGIEGDQQAVSDSERNLADLPTVRLHRGPVEKELAGIPVGQAVPALDVVTLDPPRSGAGKAVVEQIVAHRPRIVGYVSCDPATLARDIAYFAERGYRLSSLRAFDLFPLTHHVESLAVLTPGPN</sequence>
<dbReference type="PANTHER" id="PTHR11061">
    <property type="entry name" value="RNA M5U METHYLTRANSFERASE"/>
    <property type="match status" value="1"/>
</dbReference>